<evidence type="ECO:0000313" key="2">
    <source>
        <dbReference type="Proteomes" id="UP000324222"/>
    </source>
</evidence>
<reference evidence="1 2" key="1">
    <citation type="submission" date="2019-05" db="EMBL/GenBank/DDBJ databases">
        <title>Another draft genome of Portunus trituberculatus and its Hox gene families provides insights of decapod evolution.</title>
        <authorList>
            <person name="Jeong J.-H."/>
            <person name="Song I."/>
            <person name="Kim S."/>
            <person name="Choi T."/>
            <person name="Kim D."/>
            <person name="Ryu S."/>
            <person name="Kim W."/>
        </authorList>
    </citation>
    <scope>NUCLEOTIDE SEQUENCE [LARGE SCALE GENOMIC DNA]</scope>
    <source>
        <tissue evidence="1">Muscle</tissue>
    </source>
</reference>
<gene>
    <name evidence="1" type="ORF">E2C01_053445</name>
</gene>
<keyword evidence="2" id="KW-1185">Reference proteome</keyword>
<accession>A0A5B7GPG8</accession>
<dbReference type="Proteomes" id="UP000324222">
    <property type="component" value="Unassembled WGS sequence"/>
</dbReference>
<organism evidence="1 2">
    <name type="scientific">Portunus trituberculatus</name>
    <name type="common">Swimming crab</name>
    <name type="synonym">Neptunus trituberculatus</name>
    <dbReference type="NCBI Taxonomy" id="210409"/>
    <lineage>
        <taxon>Eukaryota</taxon>
        <taxon>Metazoa</taxon>
        <taxon>Ecdysozoa</taxon>
        <taxon>Arthropoda</taxon>
        <taxon>Crustacea</taxon>
        <taxon>Multicrustacea</taxon>
        <taxon>Malacostraca</taxon>
        <taxon>Eumalacostraca</taxon>
        <taxon>Eucarida</taxon>
        <taxon>Decapoda</taxon>
        <taxon>Pleocyemata</taxon>
        <taxon>Brachyura</taxon>
        <taxon>Eubrachyura</taxon>
        <taxon>Portunoidea</taxon>
        <taxon>Portunidae</taxon>
        <taxon>Portuninae</taxon>
        <taxon>Portunus</taxon>
    </lineage>
</organism>
<dbReference type="AlphaFoldDB" id="A0A5B7GPG8"/>
<proteinExistence type="predicted"/>
<sequence length="78" mass="8700">MKFSSLTHRKVGGLVDKVVSVGSGRRPCVGAIGQDIKRKEKIHYSDGLRYLPSSRVISKIKIKSKSDAIRARIRITLH</sequence>
<evidence type="ECO:0000313" key="1">
    <source>
        <dbReference type="EMBL" id="MPC59426.1"/>
    </source>
</evidence>
<dbReference type="EMBL" id="VSRR010016555">
    <property type="protein sequence ID" value="MPC59426.1"/>
    <property type="molecule type" value="Genomic_DNA"/>
</dbReference>
<comment type="caution">
    <text evidence="1">The sequence shown here is derived from an EMBL/GenBank/DDBJ whole genome shotgun (WGS) entry which is preliminary data.</text>
</comment>
<protein>
    <submittedName>
        <fullName evidence="1">Uncharacterized protein</fullName>
    </submittedName>
</protein>
<name>A0A5B7GPG8_PORTR</name>